<proteinExistence type="predicted"/>
<reference evidence="2" key="1">
    <citation type="journal article" date="2014" name="Int. J. Syst. Evol. Microbiol.">
        <title>Complete genome sequence of Corynebacterium casei LMG S-19264T (=DSM 44701T), isolated from a smear-ripened cheese.</title>
        <authorList>
            <consortium name="US DOE Joint Genome Institute (JGI-PGF)"/>
            <person name="Walter F."/>
            <person name="Albersmeier A."/>
            <person name="Kalinowski J."/>
            <person name="Ruckert C."/>
        </authorList>
    </citation>
    <scope>NUCLEOTIDE SEQUENCE</scope>
    <source>
        <strain evidence="2">CGMCC 4.7299</strain>
    </source>
</reference>
<dbReference type="Proteomes" id="UP000656042">
    <property type="component" value="Unassembled WGS sequence"/>
</dbReference>
<evidence type="ECO:0000313" key="2">
    <source>
        <dbReference type="EMBL" id="GGK89665.1"/>
    </source>
</evidence>
<keyword evidence="3" id="KW-1185">Reference proteome</keyword>
<comment type="caution">
    <text evidence="2">The sequence shown here is derived from an EMBL/GenBank/DDBJ whole genome shotgun (WGS) entry which is preliminary data.</text>
</comment>
<dbReference type="EMBL" id="BMMX01000008">
    <property type="protein sequence ID" value="GGK89665.1"/>
    <property type="molecule type" value="Genomic_DNA"/>
</dbReference>
<dbReference type="RefSeq" id="WP_189079292.1">
    <property type="nucleotide sequence ID" value="NZ_BMMX01000008.1"/>
</dbReference>
<name>A0A8J3BZS0_9ACTN</name>
<keyword evidence="1" id="KW-0175">Coiled coil</keyword>
<gene>
    <name evidence="2" type="ORF">GCM10012284_24520</name>
</gene>
<evidence type="ECO:0000256" key="1">
    <source>
        <dbReference type="SAM" id="Coils"/>
    </source>
</evidence>
<accession>A0A8J3BZS0</accession>
<feature type="coiled-coil region" evidence="1">
    <location>
        <begin position="22"/>
        <end position="49"/>
    </location>
</feature>
<organism evidence="2 3">
    <name type="scientific">Mangrovihabitans endophyticus</name>
    <dbReference type="NCBI Taxonomy" id="1751298"/>
    <lineage>
        <taxon>Bacteria</taxon>
        <taxon>Bacillati</taxon>
        <taxon>Actinomycetota</taxon>
        <taxon>Actinomycetes</taxon>
        <taxon>Micromonosporales</taxon>
        <taxon>Micromonosporaceae</taxon>
        <taxon>Mangrovihabitans</taxon>
    </lineage>
</organism>
<protein>
    <submittedName>
        <fullName evidence="2">Uncharacterized protein</fullName>
    </submittedName>
</protein>
<sequence>MQPTDRELERARWELAAVAGRLRTVEEDLSDWQQRHDDLDRRLLREQKRAQRIRQSRSYRLGQAMVSLVRNPVRASPRLAGAVLRRARGGRAGAPAPRAAVRRVPQRVPAHLYIAIGLEVEELARFLRVLRQRLLVSDDHRPVVLTDNPSFSLLRKHGVLLEYLPDRQTWARHRPDMDWDDLLTDRLSHLHRDYGAVRAVVVDGDRLPSLASLLR</sequence>
<reference evidence="2" key="2">
    <citation type="submission" date="2020-09" db="EMBL/GenBank/DDBJ databases">
        <authorList>
            <person name="Sun Q."/>
            <person name="Zhou Y."/>
        </authorList>
    </citation>
    <scope>NUCLEOTIDE SEQUENCE</scope>
    <source>
        <strain evidence="2">CGMCC 4.7299</strain>
    </source>
</reference>
<evidence type="ECO:0000313" key="3">
    <source>
        <dbReference type="Proteomes" id="UP000656042"/>
    </source>
</evidence>
<dbReference type="AlphaFoldDB" id="A0A8J3BZS0"/>